<keyword evidence="2" id="KW-1185">Reference proteome</keyword>
<sequence length="165" mass="17656">MISTKETTAGTAPVDIDTMRHSISQLLGPDAPPPAGDKLAVLDSLPRGHMQLIIPEIEQAALARDQDDVPRYCALACVGEARGKLRATAPQGEHGALTHARKLARTLAALCDHYEALTDVVMCLACDQPLREDEEALPYDHVSPSGSATRAGSIHARCAHAVRRH</sequence>
<evidence type="ECO:0000313" key="2">
    <source>
        <dbReference type="Proteomes" id="UP001499984"/>
    </source>
</evidence>
<evidence type="ECO:0000313" key="1">
    <source>
        <dbReference type="EMBL" id="GAA4090364.1"/>
    </source>
</evidence>
<proteinExistence type="predicted"/>
<dbReference type="Pfam" id="PF19979">
    <property type="entry name" value="DUF6415"/>
    <property type="match status" value="1"/>
</dbReference>
<evidence type="ECO:0008006" key="3">
    <source>
        <dbReference type="Google" id="ProtNLM"/>
    </source>
</evidence>
<dbReference type="Proteomes" id="UP001499984">
    <property type="component" value="Unassembled WGS sequence"/>
</dbReference>
<accession>A0ABP7WK16</accession>
<organism evidence="1 2">
    <name type="scientific">Streptomyces shaanxiensis</name>
    <dbReference type="NCBI Taxonomy" id="653357"/>
    <lineage>
        <taxon>Bacteria</taxon>
        <taxon>Bacillati</taxon>
        <taxon>Actinomycetota</taxon>
        <taxon>Actinomycetes</taxon>
        <taxon>Kitasatosporales</taxon>
        <taxon>Streptomycetaceae</taxon>
        <taxon>Streptomyces</taxon>
    </lineage>
</organism>
<dbReference type="EMBL" id="BAAAZY010000040">
    <property type="protein sequence ID" value="GAA4090364.1"/>
    <property type="molecule type" value="Genomic_DNA"/>
</dbReference>
<comment type="caution">
    <text evidence="1">The sequence shown here is derived from an EMBL/GenBank/DDBJ whole genome shotgun (WGS) entry which is preliminary data.</text>
</comment>
<protein>
    <recommendedName>
        <fullName evidence="3">DUF222 domain-containing protein</fullName>
    </recommendedName>
</protein>
<reference evidence="2" key="1">
    <citation type="journal article" date="2019" name="Int. J. Syst. Evol. Microbiol.">
        <title>The Global Catalogue of Microorganisms (GCM) 10K type strain sequencing project: providing services to taxonomists for standard genome sequencing and annotation.</title>
        <authorList>
            <consortium name="The Broad Institute Genomics Platform"/>
            <consortium name="The Broad Institute Genome Sequencing Center for Infectious Disease"/>
            <person name="Wu L."/>
            <person name="Ma J."/>
        </authorList>
    </citation>
    <scope>NUCLEOTIDE SEQUENCE [LARGE SCALE GENOMIC DNA]</scope>
    <source>
        <strain evidence="2">JCM 16925</strain>
    </source>
</reference>
<dbReference type="InterPro" id="IPR046300">
    <property type="entry name" value="DUF6415"/>
</dbReference>
<name>A0ABP7WK16_9ACTN</name>
<dbReference type="RefSeq" id="WP_345022044.1">
    <property type="nucleotide sequence ID" value="NZ_BAAAZY010000040.1"/>
</dbReference>
<gene>
    <name evidence="1" type="ORF">GCM10022233_87130</name>
</gene>